<keyword evidence="4 7" id="KW-0805">Transcription regulation</keyword>
<comment type="cofactor">
    <cofactor evidence="7">
        <name>Ni(2+)</name>
        <dbReference type="ChEBI" id="CHEBI:49786"/>
    </cofactor>
    <text evidence="7">Binds 1 nickel ion per subunit.</text>
</comment>
<organism evidence="10 11">
    <name type="scientific">Paenibacillus contaminans</name>
    <dbReference type="NCBI Taxonomy" id="450362"/>
    <lineage>
        <taxon>Bacteria</taxon>
        <taxon>Bacillati</taxon>
        <taxon>Bacillota</taxon>
        <taxon>Bacilli</taxon>
        <taxon>Bacillales</taxon>
        <taxon>Paenibacillaceae</taxon>
        <taxon>Paenibacillus</taxon>
    </lineage>
</organism>
<gene>
    <name evidence="10" type="ORF">DQG23_22515</name>
</gene>
<comment type="caution">
    <text evidence="10">The sequence shown here is derived from an EMBL/GenBank/DDBJ whole genome shotgun (WGS) entry which is preliminary data.</text>
</comment>
<accession>A0A329MG63</accession>
<dbReference type="PANTHER" id="PTHR34719:SF2">
    <property type="entry name" value="NICKEL-RESPONSIVE REGULATOR"/>
    <property type="match status" value="1"/>
</dbReference>
<dbReference type="EMBL" id="QMFB01000014">
    <property type="protein sequence ID" value="RAV18931.1"/>
    <property type="molecule type" value="Genomic_DNA"/>
</dbReference>
<sequence>MKEKDALVRFGVSMPEQLVNRFDERIAEQGYDNRSEAIRDLVRKSLLDPNWTKSEQIVAGTIVMVYDHHVSQLPIYLMELQHDYHHDIISTMHIHLNHDQCLEVLVVRGPLKRLRSLHEMIQISKGVSYAELSVTHVTPEHGHNGHHKHGEQE</sequence>
<evidence type="ECO:0000259" key="8">
    <source>
        <dbReference type="Pfam" id="PF01402"/>
    </source>
</evidence>
<dbReference type="NCBIfam" id="NF002169">
    <property type="entry name" value="PRK01002.1"/>
    <property type="match status" value="1"/>
</dbReference>
<evidence type="ECO:0000256" key="4">
    <source>
        <dbReference type="ARBA" id="ARBA00023015"/>
    </source>
</evidence>
<reference evidence="10 11" key="1">
    <citation type="journal article" date="2009" name="Int. J. Syst. Evol. Microbiol.">
        <title>Paenibacillus contaminans sp. nov., isolated from a contaminated laboratory plate.</title>
        <authorList>
            <person name="Chou J.H."/>
            <person name="Lee J.H."/>
            <person name="Lin M.C."/>
            <person name="Chang P.S."/>
            <person name="Arun A.B."/>
            <person name="Young C.C."/>
            <person name="Chen W.M."/>
        </authorList>
    </citation>
    <scope>NUCLEOTIDE SEQUENCE [LARGE SCALE GENOMIC DNA]</scope>
    <source>
        <strain evidence="10 11">CKOBP-6</strain>
    </source>
</reference>
<dbReference type="HAMAP" id="MF_00476">
    <property type="entry name" value="NikR"/>
    <property type="match status" value="1"/>
</dbReference>
<feature type="domain" description="Ribbon-helix-helix protein CopG" evidence="8">
    <location>
        <begin position="8"/>
        <end position="44"/>
    </location>
</feature>
<dbReference type="NCBIfam" id="NF001884">
    <property type="entry name" value="PRK00630.1"/>
    <property type="match status" value="1"/>
</dbReference>
<dbReference type="NCBIfam" id="NF002815">
    <property type="entry name" value="PRK02967.1"/>
    <property type="match status" value="1"/>
</dbReference>
<dbReference type="RefSeq" id="WP_113033138.1">
    <property type="nucleotide sequence ID" value="NZ_QMFB01000014.1"/>
</dbReference>
<dbReference type="Pfam" id="PF01402">
    <property type="entry name" value="RHH_1"/>
    <property type="match status" value="1"/>
</dbReference>
<keyword evidence="3 7" id="KW-0479">Metal-binding</keyword>
<keyword evidence="2 7" id="KW-0533">Nickel</keyword>
<proteinExistence type="inferred from homology"/>
<dbReference type="InterPro" id="IPR002145">
    <property type="entry name" value="CopG"/>
</dbReference>
<keyword evidence="11" id="KW-1185">Reference proteome</keyword>
<evidence type="ECO:0000313" key="11">
    <source>
        <dbReference type="Proteomes" id="UP000250369"/>
    </source>
</evidence>
<dbReference type="Gene3D" id="1.10.1220.10">
    <property type="entry name" value="Met repressor-like"/>
    <property type="match status" value="1"/>
</dbReference>
<dbReference type="NCBIfam" id="NF003381">
    <property type="entry name" value="PRK04460.1"/>
    <property type="match status" value="1"/>
</dbReference>
<dbReference type="Gene3D" id="3.30.70.1150">
    <property type="entry name" value="ACT-like. Chain A, domain 2"/>
    <property type="match status" value="1"/>
</dbReference>
<dbReference type="InterPro" id="IPR045865">
    <property type="entry name" value="ACT-like_dom_sf"/>
</dbReference>
<feature type="binding site" evidence="7">
    <location>
        <position position="93"/>
    </location>
    <ligand>
        <name>Ni(2+)</name>
        <dbReference type="ChEBI" id="CHEBI:49786"/>
    </ligand>
</feature>
<evidence type="ECO:0000256" key="6">
    <source>
        <dbReference type="ARBA" id="ARBA00023163"/>
    </source>
</evidence>
<dbReference type="InterPro" id="IPR013321">
    <property type="entry name" value="Arc_rbn_hlx_hlx"/>
</dbReference>
<dbReference type="CDD" id="cd22231">
    <property type="entry name" value="RHH_NikR_HicB-like"/>
    <property type="match status" value="1"/>
</dbReference>
<dbReference type="GO" id="GO:0010045">
    <property type="term" value="P:response to nickel cation"/>
    <property type="evidence" value="ECO:0007669"/>
    <property type="project" value="InterPro"/>
</dbReference>
<keyword evidence="5 7" id="KW-0238">DNA-binding</keyword>
<dbReference type="InterPro" id="IPR022988">
    <property type="entry name" value="Ni_resp_reg_NikR"/>
</dbReference>
<dbReference type="GO" id="GO:0003677">
    <property type="term" value="F:DNA binding"/>
    <property type="evidence" value="ECO:0007669"/>
    <property type="project" value="UniProtKB-KW"/>
</dbReference>
<evidence type="ECO:0000256" key="2">
    <source>
        <dbReference type="ARBA" id="ARBA00022596"/>
    </source>
</evidence>
<evidence type="ECO:0000313" key="10">
    <source>
        <dbReference type="EMBL" id="RAV18931.1"/>
    </source>
</evidence>
<evidence type="ECO:0000256" key="3">
    <source>
        <dbReference type="ARBA" id="ARBA00022723"/>
    </source>
</evidence>
<dbReference type="Pfam" id="PF08753">
    <property type="entry name" value="NikR_C"/>
    <property type="match status" value="1"/>
</dbReference>
<comment type="similarity">
    <text evidence="1 7">Belongs to the transcriptional regulatory CopG/NikR family.</text>
</comment>
<protein>
    <recommendedName>
        <fullName evidence="7">Putative nickel-responsive regulator</fullName>
    </recommendedName>
</protein>
<evidence type="ECO:0000259" key="9">
    <source>
        <dbReference type="Pfam" id="PF08753"/>
    </source>
</evidence>
<feature type="binding site" evidence="7">
    <location>
        <position position="82"/>
    </location>
    <ligand>
        <name>Ni(2+)</name>
        <dbReference type="ChEBI" id="CHEBI:49786"/>
    </ligand>
</feature>
<comment type="function">
    <text evidence="7">Transcriptional regulator.</text>
</comment>
<feature type="domain" description="Transcription factor NikR nickel binding C-terminal" evidence="9">
    <location>
        <begin position="59"/>
        <end position="135"/>
    </location>
</feature>
<feature type="binding site" evidence="7">
    <location>
        <position position="95"/>
    </location>
    <ligand>
        <name>Ni(2+)</name>
        <dbReference type="ChEBI" id="CHEBI:49786"/>
    </ligand>
</feature>
<dbReference type="SUPFAM" id="SSF47598">
    <property type="entry name" value="Ribbon-helix-helix"/>
    <property type="match status" value="1"/>
</dbReference>
<feature type="binding site" evidence="7">
    <location>
        <position position="101"/>
    </location>
    <ligand>
        <name>Ni(2+)</name>
        <dbReference type="ChEBI" id="CHEBI:49786"/>
    </ligand>
</feature>
<evidence type="ECO:0000256" key="5">
    <source>
        <dbReference type="ARBA" id="ARBA00023125"/>
    </source>
</evidence>
<keyword evidence="6 7" id="KW-0804">Transcription</keyword>
<dbReference type="GO" id="GO:0003700">
    <property type="term" value="F:DNA-binding transcription factor activity"/>
    <property type="evidence" value="ECO:0007669"/>
    <property type="project" value="UniProtKB-UniRule"/>
</dbReference>
<dbReference type="InterPro" id="IPR014864">
    <property type="entry name" value="TF_NikR_Ni-bd_C"/>
</dbReference>
<dbReference type="OrthoDB" id="9806294at2"/>
<dbReference type="SUPFAM" id="SSF55021">
    <property type="entry name" value="ACT-like"/>
    <property type="match status" value="1"/>
</dbReference>
<dbReference type="Proteomes" id="UP000250369">
    <property type="component" value="Unassembled WGS sequence"/>
</dbReference>
<dbReference type="AlphaFoldDB" id="A0A329MG63"/>
<dbReference type="GO" id="GO:0016151">
    <property type="term" value="F:nickel cation binding"/>
    <property type="evidence" value="ECO:0007669"/>
    <property type="project" value="UniProtKB-UniRule"/>
</dbReference>
<dbReference type="InterPro" id="IPR050192">
    <property type="entry name" value="CopG/NikR_regulator"/>
</dbReference>
<name>A0A329MG63_9BACL</name>
<dbReference type="InterPro" id="IPR010985">
    <property type="entry name" value="Ribbon_hlx_hlx"/>
</dbReference>
<evidence type="ECO:0000256" key="7">
    <source>
        <dbReference type="HAMAP-Rule" id="MF_00476"/>
    </source>
</evidence>
<evidence type="ECO:0000256" key="1">
    <source>
        <dbReference type="ARBA" id="ARBA00008478"/>
    </source>
</evidence>
<dbReference type="InterPro" id="IPR027271">
    <property type="entry name" value="Acetolactate_synth/TF_NikR_C"/>
</dbReference>
<dbReference type="PANTHER" id="PTHR34719">
    <property type="entry name" value="NICKEL-RESPONSIVE REGULATOR"/>
    <property type="match status" value="1"/>
</dbReference>